<evidence type="ECO:0000256" key="1">
    <source>
        <dbReference type="ARBA" id="ARBA00004604"/>
    </source>
</evidence>
<comment type="subcellular location">
    <subcellularLocation>
        <location evidence="1 6">Nucleus</location>
        <location evidence="1 6">Nucleolus</location>
    </subcellularLocation>
</comment>
<protein>
    <recommendedName>
        <fullName evidence="6">rRNA biogenesis protein RRP36</fullName>
    </recommendedName>
</protein>
<dbReference type="EMBL" id="HBIC01035749">
    <property type="protein sequence ID" value="CAE0289461.1"/>
    <property type="molecule type" value="Transcribed_RNA"/>
</dbReference>
<dbReference type="InterPro" id="IPR009292">
    <property type="entry name" value="RRP36"/>
</dbReference>
<evidence type="ECO:0000256" key="2">
    <source>
        <dbReference type="ARBA" id="ARBA00009418"/>
    </source>
</evidence>
<feature type="compositionally biased region" description="Basic and acidic residues" evidence="7">
    <location>
        <begin position="111"/>
        <end position="121"/>
    </location>
</feature>
<dbReference type="AlphaFoldDB" id="A0A7S3M8N6"/>
<keyword evidence="3 6" id="KW-0690">Ribosome biogenesis</keyword>
<feature type="region of interest" description="Disordered" evidence="7">
    <location>
        <begin position="277"/>
        <end position="304"/>
    </location>
</feature>
<gene>
    <name evidence="8" type="ORF">SELO1098_LOCUS18304</name>
</gene>
<keyword evidence="6" id="KW-0687">Ribonucleoprotein</keyword>
<feature type="region of interest" description="Disordered" evidence="7">
    <location>
        <begin position="1"/>
        <end position="144"/>
    </location>
</feature>
<comment type="similarity">
    <text evidence="2 6">Belongs to the RRP36 family.</text>
</comment>
<dbReference type="PANTHER" id="PTHR21738">
    <property type="entry name" value="RIBOSOMAL RNA PROCESSING PROTEIN 36 HOMOLOG"/>
    <property type="match status" value="1"/>
</dbReference>
<dbReference type="GO" id="GO:0000462">
    <property type="term" value="P:maturation of SSU-rRNA from tricistronic rRNA transcript (SSU-rRNA, 5.8S rRNA, LSU-rRNA)"/>
    <property type="evidence" value="ECO:0007669"/>
    <property type="project" value="TreeGrafter"/>
</dbReference>
<keyword evidence="4 6" id="KW-0698">rRNA processing</keyword>
<dbReference type="PANTHER" id="PTHR21738:SF0">
    <property type="entry name" value="RIBOSOMAL RNA PROCESSING PROTEIN 36 HOMOLOG"/>
    <property type="match status" value="1"/>
</dbReference>
<accession>A0A7S3M8N6</accession>
<evidence type="ECO:0000256" key="7">
    <source>
        <dbReference type="SAM" id="MobiDB-lite"/>
    </source>
</evidence>
<dbReference type="GO" id="GO:0030686">
    <property type="term" value="C:90S preribosome"/>
    <property type="evidence" value="ECO:0007669"/>
    <property type="project" value="TreeGrafter"/>
</dbReference>
<dbReference type="Pfam" id="PF06102">
    <property type="entry name" value="RRP36"/>
    <property type="match status" value="1"/>
</dbReference>
<comment type="subunit">
    <text evidence="6">Associates with 90S and pre-40S pre-ribosomal particles.</text>
</comment>
<evidence type="ECO:0000256" key="6">
    <source>
        <dbReference type="RuleBase" id="RU368027"/>
    </source>
</evidence>
<dbReference type="GO" id="GO:0005730">
    <property type="term" value="C:nucleolus"/>
    <property type="evidence" value="ECO:0007669"/>
    <property type="project" value="UniProtKB-SubCell"/>
</dbReference>
<evidence type="ECO:0000313" key="8">
    <source>
        <dbReference type="EMBL" id="CAE0289461.1"/>
    </source>
</evidence>
<keyword evidence="5 6" id="KW-0539">Nucleus</keyword>
<evidence type="ECO:0000256" key="4">
    <source>
        <dbReference type="ARBA" id="ARBA00022552"/>
    </source>
</evidence>
<feature type="compositionally biased region" description="Acidic residues" evidence="7">
    <location>
        <begin position="37"/>
        <end position="69"/>
    </location>
</feature>
<comment type="function">
    <text evidence="6">Component of the 90S pre-ribosome involved in the maturation of rRNAs. Required for early cleavages of the pre-RNAs in the 40S ribosomal subunit maturation pathway.</text>
</comment>
<evidence type="ECO:0000256" key="3">
    <source>
        <dbReference type="ARBA" id="ARBA00022517"/>
    </source>
</evidence>
<evidence type="ECO:0000256" key="5">
    <source>
        <dbReference type="ARBA" id="ARBA00023242"/>
    </source>
</evidence>
<proteinExistence type="inferred from homology"/>
<feature type="compositionally biased region" description="Basic and acidic residues" evidence="7">
    <location>
        <begin position="289"/>
        <end position="304"/>
    </location>
</feature>
<name>A0A7S3M8N6_9STRA</name>
<organism evidence="8">
    <name type="scientific">Spumella elongata</name>
    <dbReference type="NCBI Taxonomy" id="89044"/>
    <lineage>
        <taxon>Eukaryota</taxon>
        <taxon>Sar</taxon>
        <taxon>Stramenopiles</taxon>
        <taxon>Ochrophyta</taxon>
        <taxon>Chrysophyceae</taxon>
        <taxon>Chromulinales</taxon>
        <taxon>Chromulinaceae</taxon>
        <taxon>Spumella</taxon>
    </lineage>
</organism>
<sequence>MSKRKAPSMTGGKSFRHDSESENESENGFASGSGDDSGGEFSEDNEPEEEGNGNDDFSSDEESDGSEEDLSQRSAPDAATSVPLYKRLAEQSTDDAVTAVARERVKKRRIRDSAKEARTSTERVGIGMTRTNKNAPAEMPSNRPVRRLRVDANNASKKTVDPRFSDISGKLDERIFAKNYSFLDEKREKEIEVLSKTLKKIKSTSKKEELKAELLKMKQLSKERARGLRVMQRLDSLHAEEREKVKAGKKPFFLKQSVKNTINLEERYKELRKDGKLHKFMEKRRKKNSNKDHRWLPTRRSEEA</sequence>
<reference evidence="8" key="1">
    <citation type="submission" date="2021-01" db="EMBL/GenBank/DDBJ databases">
        <authorList>
            <person name="Corre E."/>
            <person name="Pelletier E."/>
            <person name="Niang G."/>
            <person name="Scheremetjew M."/>
            <person name="Finn R."/>
            <person name="Kale V."/>
            <person name="Holt S."/>
            <person name="Cochrane G."/>
            <person name="Meng A."/>
            <person name="Brown T."/>
            <person name="Cohen L."/>
        </authorList>
    </citation>
    <scope>NUCLEOTIDE SEQUENCE</scope>
    <source>
        <strain evidence="8">CCAP 955/1</strain>
    </source>
</reference>